<dbReference type="OrthoDB" id="623514at2"/>
<dbReference type="AlphaFoldDB" id="A0A328WQ48"/>
<evidence type="ECO:0000313" key="1">
    <source>
        <dbReference type="EMBL" id="RAR46477.1"/>
    </source>
</evidence>
<dbReference type="PANTHER" id="PTHR37841:SF1">
    <property type="entry name" value="DUF3298 DOMAIN-CONTAINING PROTEIN"/>
    <property type="match status" value="1"/>
</dbReference>
<accession>A0A328WQ48</accession>
<dbReference type="InterPro" id="IPR032774">
    <property type="entry name" value="WG_beta_rep"/>
</dbReference>
<name>A0A328WQ48_9FLAO</name>
<reference evidence="1 2" key="1">
    <citation type="submission" date="2018-06" db="EMBL/GenBank/DDBJ databases">
        <title>Genomic Encyclopedia of Type Strains, Phase III (KMG-III): the genomes of soil and plant-associated and newly described type strains.</title>
        <authorList>
            <person name="Whitman W."/>
        </authorList>
    </citation>
    <scope>NUCLEOTIDE SEQUENCE [LARGE SCALE GENOMIC DNA]</scope>
    <source>
        <strain evidence="1 2">CGMCC 1.12504</strain>
    </source>
</reference>
<comment type="caution">
    <text evidence="1">The sequence shown here is derived from an EMBL/GenBank/DDBJ whole genome shotgun (WGS) entry which is preliminary data.</text>
</comment>
<dbReference type="RefSeq" id="WP_112087284.1">
    <property type="nucleotide sequence ID" value="NZ_QLSV01000018.1"/>
</dbReference>
<sequence length="233" mass="27071">MNWQAIKVSDNNTHFLFEGKAIFDKNFIEVLKFHSPGIAPVKDISGAYHIDSNGNEIYQNRYARTFGFYCNRAAVIENNQWFHINEKGERIYSNYYLWTGNYQENRCTVRDLKNNYFHIDLLGNRLYIEEYSYAGDFKDGVACVKSQDGLFRHINQNGNLINNKSFLDLGVFHKNFATAKDAKGWFHIDKNGDELYPERYMFAEPFYNGFALATKSDNSKLIINEQGGKICTL</sequence>
<dbReference type="Proteomes" id="UP000249518">
    <property type="component" value="Unassembled WGS sequence"/>
</dbReference>
<evidence type="ECO:0000313" key="2">
    <source>
        <dbReference type="Proteomes" id="UP000249518"/>
    </source>
</evidence>
<dbReference type="EMBL" id="QLSV01000018">
    <property type="protein sequence ID" value="RAR46477.1"/>
    <property type="molecule type" value="Genomic_DNA"/>
</dbReference>
<dbReference type="Pfam" id="PF14903">
    <property type="entry name" value="WG_beta_rep"/>
    <property type="match status" value="3"/>
</dbReference>
<proteinExistence type="predicted"/>
<gene>
    <name evidence="1" type="ORF">B0I10_11812</name>
</gene>
<protein>
    <submittedName>
        <fullName evidence="1">WG repeat protein</fullName>
    </submittedName>
</protein>
<dbReference type="PANTHER" id="PTHR37841">
    <property type="entry name" value="GLR2918 PROTEIN"/>
    <property type="match status" value="1"/>
</dbReference>
<organism evidence="1 2">
    <name type="scientific">Flavobacterium lacus</name>
    <dbReference type="NCBI Taxonomy" id="1353778"/>
    <lineage>
        <taxon>Bacteria</taxon>
        <taxon>Pseudomonadati</taxon>
        <taxon>Bacteroidota</taxon>
        <taxon>Flavobacteriia</taxon>
        <taxon>Flavobacteriales</taxon>
        <taxon>Flavobacteriaceae</taxon>
        <taxon>Flavobacterium</taxon>
    </lineage>
</organism>
<keyword evidence="2" id="KW-1185">Reference proteome</keyword>